<feature type="signal peptide" evidence="1">
    <location>
        <begin position="1"/>
        <end position="21"/>
    </location>
</feature>
<comment type="caution">
    <text evidence="2">The sequence shown here is derived from an EMBL/GenBank/DDBJ whole genome shotgun (WGS) entry which is preliminary data.</text>
</comment>
<dbReference type="EMBL" id="BMGI01000001">
    <property type="protein sequence ID" value="GGD20526.1"/>
    <property type="molecule type" value="Genomic_DNA"/>
</dbReference>
<keyword evidence="1" id="KW-0732">Signal</keyword>
<name>A0ABQ1Q9X1_9RHOB</name>
<keyword evidence="3" id="KW-1185">Reference proteome</keyword>
<evidence type="ECO:0000313" key="3">
    <source>
        <dbReference type="Proteomes" id="UP000617355"/>
    </source>
</evidence>
<proteinExistence type="predicted"/>
<reference evidence="3" key="1">
    <citation type="journal article" date="2019" name="Int. J. Syst. Evol. Microbiol.">
        <title>The Global Catalogue of Microorganisms (GCM) 10K type strain sequencing project: providing services to taxonomists for standard genome sequencing and annotation.</title>
        <authorList>
            <consortium name="The Broad Institute Genomics Platform"/>
            <consortium name="The Broad Institute Genome Sequencing Center for Infectious Disease"/>
            <person name="Wu L."/>
            <person name="Ma J."/>
        </authorList>
    </citation>
    <scope>NUCLEOTIDE SEQUENCE [LARGE SCALE GENOMIC DNA]</scope>
    <source>
        <strain evidence="3">CGMCC 1.12922</strain>
    </source>
</reference>
<protein>
    <submittedName>
        <fullName evidence="2">Uncharacterized protein</fullName>
    </submittedName>
</protein>
<evidence type="ECO:0000313" key="2">
    <source>
        <dbReference type="EMBL" id="GGD20526.1"/>
    </source>
</evidence>
<dbReference type="RefSeq" id="WP_188525692.1">
    <property type="nucleotide sequence ID" value="NZ_BMGI01000001.1"/>
</dbReference>
<sequence>MRWSAIHTTLGALAFALPAAAADFSPPRGCEAFLTVQSRSCSVALQWRCGAEADSDFWSATFSSEGLESIVRYSADYQWLDAVYMWDNSREEFQPPATDPISLRTLIDAGIDSFDFTMRRSQPDRSYDLRVVGADLLTGETVEVDGYSLDVVRTRVEITAEDGTVEYKSEGRQYLSRPLRQFFLGTERISAPDGSVAEYDDTPVDIIEPGEPGFGATEPLYECNIQDAAMTPAAPQAAQKETTHDQI</sequence>
<feature type="chain" id="PRO_5046023039" evidence="1">
    <location>
        <begin position="22"/>
        <end position="247"/>
    </location>
</feature>
<organism evidence="2 3">
    <name type="scientific">Sinisalibacter lacisalsi</name>
    <dbReference type="NCBI Taxonomy" id="1526570"/>
    <lineage>
        <taxon>Bacteria</taxon>
        <taxon>Pseudomonadati</taxon>
        <taxon>Pseudomonadota</taxon>
        <taxon>Alphaproteobacteria</taxon>
        <taxon>Rhodobacterales</taxon>
        <taxon>Roseobacteraceae</taxon>
        <taxon>Sinisalibacter</taxon>
    </lineage>
</organism>
<dbReference type="Proteomes" id="UP000617355">
    <property type="component" value="Unassembled WGS sequence"/>
</dbReference>
<gene>
    <name evidence="2" type="ORF">GCM10011358_01390</name>
</gene>
<evidence type="ECO:0000256" key="1">
    <source>
        <dbReference type="SAM" id="SignalP"/>
    </source>
</evidence>
<accession>A0ABQ1Q9X1</accession>